<dbReference type="RefSeq" id="XP_007866037.1">
    <property type="nucleotide sequence ID" value="XM_007867846.1"/>
</dbReference>
<gene>
    <name evidence="1" type="ORF">GLOTRDRAFT_129239</name>
</gene>
<dbReference type="GeneID" id="19301877"/>
<dbReference type="OrthoDB" id="2656072at2759"/>
<proteinExistence type="predicted"/>
<dbReference type="AlphaFoldDB" id="S7Q7Q9"/>
<name>S7Q7Q9_GLOTA</name>
<keyword evidence="2" id="KW-1185">Reference proteome</keyword>
<dbReference type="KEGG" id="gtr:GLOTRDRAFT_129239"/>
<evidence type="ECO:0000313" key="2">
    <source>
        <dbReference type="Proteomes" id="UP000030669"/>
    </source>
</evidence>
<dbReference type="Proteomes" id="UP000030669">
    <property type="component" value="Unassembled WGS sequence"/>
</dbReference>
<organism evidence="1 2">
    <name type="scientific">Gloeophyllum trabeum (strain ATCC 11539 / FP-39264 / Madison 617)</name>
    <name type="common">Brown rot fungus</name>
    <dbReference type="NCBI Taxonomy" id="670483"/>
    <lineage>
        <taxon>Eukaryota</taxon>
        <taxon>Fungi</taxon>
        <taxon>Dikarya</taxon>
        <taxon>Basidiomycota</taxon>
        <taxon>Agaricomycotina</taxon>
        <taxon>Agaricomycetes</taxon>
        <taxon>Gloeophyllales</taxon>
        <taxon>Gloeophyllaceae</taxon>
        <taxon>Gloeophyllum</taxon>
    </lineage>
</organism>
<dbReference type="EMBL" id="KB469301">
    <property type="protein sequence ID" value="EPQ56036.1"/>
    <property type="molecule type" value="Genomic_DNA"/>
</dbReference>
<protein>
    <submittedName>
        <fullName evidence="1">Uncharacterized protein</fullName>
    </submittedName>
</protein>
<dbReference type="HOGENOM" id="CLU_137509_0_0_1"/>
<reference evidence="1 2" key="1">
    <citation type="journal article" date="2012" name="Science">
        <title>The Paleozoic origin of enzymatic lignin decomposition reconstructed from 31 fungal genomes.</title>
        <authorList>
            <person name="Floudas D."/>
            <person name="Binder M."/>
            <person name="Riley R."/>
            <person name="Barry K."/>
            <person name="Blanchette R.A."/>
            <person name="Henrissat B."/>
            <person name="Martinez A.T."/>
            <person name="Otillar R."/>
            <person name="Spatafora J.W."/>
            <person name="Yadav J.S."/>
            <person name="Aerts A."/>
            <person name="Benoit I."/>
            <person name="Boyd A."/>
            <person name="Carlson A."/>
            <person name="Copeland A."/>
            <person name="Coutinho P.M."/>
            <person name="de Vries R.P."/>
            <person name="Ferreira P."/>
            <person name="Findley K."/>
            <person name="Foster B."/>
            <person name="Gaskell J."/>
            <person name="Glotzer D."/>
            <person name="Gorecki P."/>
            <person name="Heitman J."/>
            <person name="Hesse C."/>
            <person name="Hori C."/>
            <person name="Igarashi K."/>
            <person name="Jurgens J.A."/>
            <person name="Kallen N."/>
            <person name="Kersten P."/>
            <person name="Kohler A."/>
            <person name="Kuees U."/>
            <person name="Kumar T.K.A."/>
            <person name="Kuo A."/>
            <person name="LaButti K."/>
            <person name="Larrondo L.F."/>
            <person name="Lindquist E."/>
            <person name="Ling A."/>
            <person name="Lombard V."/>
            <person name="Lucas S."/>
            <person name="Lundell T."/>
            <person name="Martin R."/>
            <person name="McLaughlin D.J."/>
            <person name="Morgenstern I."/>
            <person name="Morin E."/>
            <person name="Murat C."/>
            <person name="Nagy L.G."/>
            <person name="Nolan M."/>
            <person name="Ohm R.A."/>
            <person name="Patyshakuliyeva A."/>
            <person name="Rokas A."/>
            <person name="Ruiz-Duenas F.J."/>
            <person name="Sabat G."/>
            <person name="Salamov A."/>
            <person name="Samejima M."/>
            <person name="Schmutz J."/>
            <person name="Slot J.C."/>
            <person name="St John F."/>
            <person name="Stenlid J."/>
            <person name="Sun H."/>
            <person name="Sun S."/>
            <person name="Syed K."/>
            <person name="Tsang A."/>
            <person name="Wiebenga A."/>
            <person name="Young D."/>
            <person name="Pisabarro A."/>
            <person name="Eastwood D.C."/>
            <person name="Martin F."/>
            <person name="Cullen D."/>
            <person name="Grigoriev I.V."/>
            <person name="Hibbett D.S."/>
        </authorList>
    </citation>
    <scope>NUCLEOTIDE SEQUENCE [LARGE SCALE GENOMIC DNA]</scope>
    <source>
        <strain evidence="1 2">ATCC 11539</strain>
    </source>
</reference>
<evidence type="ECO:0000313" key="1">
    <source>
        <dbReference type="EMBL" id="EPQ56036.1"/>
    </source>
</evidence>
<sequence length="164" mass="18813">MSSEDRALVEEMDASAPPMDHQHIYEAAYTSMPPGEEGFDLSHEGGEHEVFEEFVHKLAGVRHIDHRNRRNQVQLRNKQWAEQYEDLVNAYLQYSEQEQEGLVAEGMIVEETEREFQVEVVDIFGRKTCTFAPLMIDIYANATLIREGYIGTSLVHPTTAISIR</sequence>
<accession>S7Q7Q9</accession>